<proteinExistence type="predicted"/>
<name>A0AAD6Z4Z0_9AGAR</name>
<dbReference type="EMBL" id="JARIHO010000091">
    <property type="protein sequence ID" value="KAJ7306821.1"/>
    <property type="molecule type" value="Genomic_DNA"/>
</dbReference>
<sequence>MHCQCQSCPGYRCYKRYYIRPTVITGHHAVHLACIYVVGGSRPSISVVPVPTSRTSLTMAPARSFLAAVSVLLALCASSTTAAAVAPNDWKLAVGWNQTVLPSLGTSVGTFTPPAGAIPAQAASPKLAATAAVSALGKPGGVFICQNLDWKGLCGYAVEPMNECILLADPWLKTITSFGPDPGATCFAFASGDCNTANAQWSFKFPGDDTGGLSTTNPFNDKITSFACVPS</sequence>
<dbReference type="Proteomes" id="UP001218218">
    <property type="component" value="Unassembled WGS sequence"/>
</dbReference>
<accession>A0AAD6Z4Z0</accession>
<organism evidence="1 2">
    <name type="scientific">Mycena albidolilacea</name>
    <dbReference type="NCBI Taxonomy" id="1033008"/>
    <lineage>
        <taxon>Eukaryota</taxon>
        <taxon>Fungi</taxon>
        <taxon>Dikarya</taxon>
        <taxon>Basidiomycota</taxon>
        <taxon>Agaricomycotina</taxon>
        <taxon>Agaricomycetes</taxon>
        <taxon>Agaricomycetidae</taxon>
        <taxon>Agaricales</taxon>
        <taxon>Marasmiineae</taxon>
        <taxon>Mycenaceae</taxon>
        <taxon>Mycena</taxon>
    </lineage>
</organism>
<keyword evidence="2" id="KW-1185">Reference proteome</keyword>
<dbReference type="AlphaFoldDB" id="A0AAD6Z4Z0"/>
<gene>
    <name evidence="1" type="ORF">DFH08DRAFT_901846</name>
</gene>
<comment type="caution">
    <text evidence="1">The sequence shown here is derived from an EMBL/GenBank/DDBJ whole genome shotgun (WGS) entry which is preliminary data.</text>
</comment>
<protein>
    <submittedName>
        <fullName evidence="1">Uncharacterized protein</fullName>
    </submittedName>
</protein>
<reference evidence="1" key="1">
    <citation type="submission" date="2023-03" db="EMBL/GenBank/DDBJ databases">
        <title>Massive genome expansion in bonnet fungi (Mycena s.s.) driven by repeated elements and novel gene families across ecological guilds.</title>
        <authorList>
            <consortium name="Lawrence Berkeley National Laboratory"/>
            <person name="Harder C.B."/>
            <person name="Miyauchi S."/>
            <person name="Viragh M."/>
            <person name="Kuo A."/>
            <person name="Thoen E."/>
            <person name="Andreopoulos B."/>
            <person name="Lu D."/>
            <person name="Skrede I."/>
            <person name="Drula E."/>
            <person name="Henrissat B."/>
            <person name="Morin E."/>
            <person name="Kohler A."/>
            <person name="Barry K."/>
            <person name="LaButti K."/>
            <person name="Morin E."/>
            <person name="Salamov A."/>
            <person name="Lipzen A."/>
            <person name="Mereny Z."/>
            <person name="Hegedus B."/>
            <person name="Baldrian P."/>
            <person name="Stursova M."/>
            <person name="Weitz H."/>
            <person name="Taylor A."/>
            <person name="Grigoriev I.V."/>
            <person name="Nagy L.G."/>
            <person name="Martin F."/>
            <person name="Kauserud H."/>
        </authorList>
    </citation>
    <scope>NUCLEOTIDE SEQUENCE</scope>
    <source>
        <strain evidence="1">CBHHK002</strain>
    </source>
</reference>
<evidence type="ECO:0000313" key="1">
    <source>
        <dbReference type="EMBL" id="KAJ7306821.1"/>
    </source>
</evidence>
<evidence type="ECO:0000313" key="2">
    <source>
        <dbReference type="Proteomes" id="UP001218218"/>
    </source>
</evidence>